<dbReference type="STRING" id="44252.DJ90_2935"/>
<dbReference type="OrthoDB" id="2665846at2"/>
<name>A0A090YLN8_PAEMA</name>
<dbReference type="Proteomes" id="UP000029278">
    <property type="component" value="Unassembled WGS sequence"/>
</dbReference>
<keyword evidence="1" id="KW-0472">Membrane</keyword>
<accession>A0A090YLN8</accession>
<evidence type="ECO:0000256" key="1">
    <source>
        <dbReference type="SAM" id="Phobius"/>
    </source>
</evidence>
<dbReference type="PATRIC" id="fig|44252.3.peg.6240"/>
<gene>
    <name evidence="2" type="ORF">DJ90_2935</name>
</gene>
<protein>
    <recommendedName>
        <fullName evidence="4">DUF4320 family protein</fullName>
    </recommendedName>
</protein>
<comment type="caution">
    <text evidence="2">The sequence shown here is derived from an EMBL/GenBank/DDBJ whole genome shotgun (WGS) entry which is preliminary data.</text>
</comment>
<dbReference type="RefSeq" id="WP_036624641.1">
    <property type="nucleotide sequence ID" value="NZ_JAKOBR010000034.1"/>
</dbReference>
<evidence type="ECO:0000313" key="2">
    <source>
        <dbReference type="EMBL" id="KFM93055.1"/>
    </source>
</evidence>
<organism evidence="2 3">
    <name type="scientific">Paenibacillus macerans</name>
    <name type="common">Bacillus macerans</name>
    <dbReference type="NCBI Taxonomy" id="44252"/>
    <lineage>
        <taxon>Bacteria</taxon>
        <taxon>Bacillati</taxon>
        <taxon>Bacillota</taxon>
        <taxon>Bacilli</taxon>
        <taxon>Bacillales</taxon>
        <taxon>Paenibacillaceae</taxon>
        <taxon>Paenibacillus</taxon>
    </lineage>
</organism>
<dbReference type="EMBL" id="JMQA01000053">
    <property type="protein sequence ID" value="KFM93055.1"/>
    <property type="molecule type" value="Genomic_DNA"/>
</dbReference>
<evidence type="ECO:0000313" key="3">
    <source>
        <dbReference type="Proteomes" id="UP000029278"/>
    </source>
</evidence>
<reference evidence="2 3" key="1">
    <citation type="submission" date="2014-04" db="EMBL/GenBank/DDBJ databases">
        <authorList>
            <person name="Bishop-Lilly K.A."/>
            <person name="Broomall S.M."/>
            <person name="Chain P.S."/>
            <person name="Chertkov O."/>
            <person name="Coyne S.R."/>
            <person name="Daligault H.E."/>
            <person name="Davenport K.W."/>
            <person name="Erkkila T."/>
            <person name="Frey K.G."/>
            <person name="Gibbons H.S."/>
            <person name="Gu W."/>
            <person name="Jaissle J."/>
            <person name="Johnson S.L."/>
            <person name="Koroleva G.I."/>
            <person name="Ladner J.T."/>
            <person name="Lo C.-C."/>
            <person name="Minogue T.D."/>
            <person name="Munk C."/>
            <person name="Palacios G.F."/>
            <person name="Redden C.L."/>
            <person name="Rosenzweig C.N."/>
            <person name="Scholz M.B."/>
            <person name="Teshima H."/>
            <person name="Xu Y."/>
        </authorList>
    </citation>
    <scope>NUCLEOTIDE SEQUENCE [LARGE SCALE GENOMIC DNA]</scope>
    <source>
        <strain evidence="2 3">8244</strain>
    </source>
</reference>
<proteinExistence type="predicted"/>
<sequence>MWVKVMGVILFGVLGIALLTDWYVIDGVYDAVGRGIEHSIDAGIVRSGIVTDAQQGVVQLEPEALKAATKSEFIRYLGLSTNLENAIMKDSSFDLKLDYDDNGVPWVQVEFHTKVSFSFPDIEYPVTVNRKVAYESIYK</sequence>
<keyword evidence="1" id="KW-1133">Transmembrane helix</keyword>
<dbReference type="GeneID" id="77008625"/>
<keyword evidence="3" id="KW-1185">Reference proteome</keyword>
<keyword evidence="1" id="KW-0812">Transmembrane</keyword>
<dbReference type="AlphaFoldDB" id="A0A090YLN8"/>
<evidence type="ECO:0008006" key="4">
    <source>
        <dbReference type="Google" id="ProtNLM"/>
    </source>
</evidence>
<feature type="transmembrane region" description="Helical" evidence="1">
    <location>
        <begin position="6"/>
        <end position="25"/>
    </location>
</feature>
<dbReference type="HOGENOM" id="CLU_1843141_0_0_9"/>